<dbReference type="InterPro" id="IPR037972">
    <property type="entry name" value="RepB_N"/>
</dbReference>
<accession>A0A238LA38</accession>
<dbReference type="Pfam" id="PF02195">
    <property type="entry name" value="ParB_N"/>
    <property type="match status" value="1"/>
</dbReference>
<dbReference type="Proteomes" id="UP000202922">
    <property type="component" value="Unassembled WGS sequence"/>
</dbReference>
<dbReference type="SUPFAM" id="SSF110849">
    <property type="entry name" value="ParB/Sulfiredoxin"/>
    <property type="match status" value="1"/>
</dbReference>
<protein>
    <submittedName>
        <fullName evidence="3">ParB-like nuclease domain protein</fullName>
    </submittedName>
</protein>
<feature type="domain" description="ParB-like N-terminal" evidence="2">
    <location>
        <begin position="81"/>
        <end position="175"/>
    </location>
</feature>
<dbReference type="InterPro" id="IPR003115">
    <property type="entry name" value="ParB_N"/>
</dbReference>
<evidence type="ECO:0000313" key="4">
    <source>
        <dbReference type="Proteomes" id="UP000202922"/>
    </source>
</evidence>
<name>A0A238LA38_9RHOB</name>
<dbReference type="CDD" id="cd16405">
    <property type="entry name" value="RepB_like_N"/>
    <property type="match status" value="1"/>
</dbReference>
<dbReference type="PANTHER" id="PTHR33375">
    <property type="entry name" value="CHROMOSOME-PARTITIONING PROTEIN PARB-RELATED"/>
    <property type="match status" value="1"/>
</dbReference>
<dbReference type="RefSeq" id="WP_093968865.1">
    <property type="nucleotide sequence ID" value="NZ_FXYE01000005.1"/>
</dbReference>
<dbReference type="OrthoDB" id="7656008at2"/>
<dbReference type="InterPro" id="IPR036086">
    <property type="entry name" value="ParB/Sulfiredoxin_sf"/>
</dbReference>
<gene>
    <name evidence="3" type="ORF">COL8621_03696</name>
</gene>
<feature type="region of interest" description="Disordered" evidence="1">
    <location>
        <begin position="1"/>
        <end position="31"/>
    </location>
</feature>
<dbReference type="Gene3D" id="3.90.1530.30">
    <property type="match status" value="1"/>
</dbReference>
<reference evidence="4" key="1">
    <citation type="submission" date="2017-05" db="EMBL/GenBank/DDBJ databases">
        <authorList>
            <person name="Rodrigo-Torres L."/>
            <person name="Arahal R. D."/>
            <person name="Lucena T."/>
        </authorList>
    </citation>
    <scope>NUCLEOTIDE SEQUENCE [LARGE SCALE GENOMIC DNA]</scope>
    <source>
        <strain evidence="4">CECT 8621</strain>
    </source>
</reference>
<dbReference type="GO" id="GO:0005694">
    <property type="term" value="C:chromosome"/>
    <property type="evidence" value="ECO:0007669"/>
    <property type="project" value="TreeGrafter"/>
</dbReference>
<proteinExistence type="predicted"/>
<dbReference type="PANTHER" id="PTHR33375:SF1">
    <property type="entry name" value="CHROMOSOME-PARTITIONING PROTEIN PARB-RELATED"/>
    <property type="match status" value="1"/>
</dbReference>
<evidence type="ECO:0000259" key="2">
    <source>
        <dbReference type="SMART" id="SM00470"/>
    </source>
</evidence>
<organism evidence="3 4">
    <name type="scientific">Actibacterium lipolyticum</name>
    <dbReference type="NCBI Taxonomy" id="1524263"/>
    <lineage>
        <taxon>Bacteria</taxon>
        <taxon>Pseudomonadati</taxon>
        <taxon>Pseudomonadota</taxon>
        <taxon>Alphaproteobacteria</taxon>
        <taxon>Rhodobacterales</taxon>
        <taxon>Roseobacteraceae</taxon>
        <taxon>Actibacterium</taxon>
    </lineage>
</organism>
<keyword evidence="4" id="KW-1185">Reference proteome</keyword>
<evidence type="ECO:0000313" key="3">
    <source>
        <dbReference type="EMBL" id="SMX51166.1"/>
    </source>
</evidence>
<dbReference type="SMART" id="SM00470">
    <property type="entry name" value="ParB"/>
    <property type="match status" value="1"/>
</dbReference>
<dbReference type="EMBL" id="FXYE01000005">
    <property type="protein sequence ID" value="SMX51166.1"/>
    <property type="molecule type" value="Genomic_DNA"/>
</dbReference>
<dbReference type="InterPro" id="IPR050336">
    <property type="entry name" value="Chromosome_partition/occlusion"/>
</dbReference>
<dbReference type="GO" id="GO:0007059">
    <property type="term" value="P:chromosome segregation"/>
    <property type="evidence" value="ECO:0007669"/>
    <property type="project" value="TreeGrafter"/>
</dbReference>
<dbReference type="AlphaFoldDB" id="A0A238LA38"/>
<evidence type="ECO:0000256" key="1">
    <source>
        <dbReference type="SAM" id="MobiDB-lite"/>
    </source>
</evidence>
<sequence>MSKRRVFDIDFPDDTPVPAGTSTPEGETRRGPMASAIVENADALRERQSAEAAIRAENDKLAHEHVRLKKQGLIVDLLPIDKIHASKLTRDRAANRDPDLDELKASIRDIGLSNPIRVEEGEDGYELVQGFRRLSAFRELFQETGDPAYATIPAGLVAKGEALEGLYRRMVDENLVRRDISFAEMAELARSYAADPGTECSSVEEAVSVLYSSAGRQKRSYIRHFATVLDAVGSHLKFADTIPRALGLQLEKRLSSEQGAAAKIRNALTAAMPTTPDKELEVLRAATTPTQKAGAGQGAVEKATAKTTFRCTVPAGTVRCAAHDGRLELRADRDFTDADRKKLEKAVEAFFSVLDQ</sequence>